<sequence length="78" mass="9128">MKVDLEDRFSLNVSDSKLKRVKRMVLEKLEGSYLDEYNKLEAMEEGKRRFLRMYVSFQALKSGFKAGLRPFIGLDGTF</sequence>
<comment type="caution">
    <text evidence="1">The sequence shown here is derived from an EMBL/GenBank/DDBJ whole genome shotgun (WGS) entry which is preliminary data.</text>
</comment>
<name>A0A314KH11_NICAT</name>
<gene>
    <name evidence="1" type="ORF">A4A49_58837</name>
</gene>
<reference evidence="1" key="1">
    <citation type="submission" date="2016-11" db="EMBL/GenBank/DDBJ databases">
        <title>The genome of Nicotiana attenuata.</title>
        <authorList>
            <person name="Xu S."/>
            <person name="Brockmoeller T."/>
            <person name="Gaquerel E."/>
            <person name="Navarro A."/>
            <person name="Kuhl H."/>
            <person name="Gase K."/>
            <person name="Ling Z."/>
            <person name="Zhou W."/>
            <person name="Kreitzer C."/>
            <person name="Stanke M."/>
            <person name="Tang H."/>
            <person name="Lyons E."/>
            <person name="Pandey P."/>
            <person name="Pandey S.P."/>
            <person name="Timmermann B."/>
            <person name="Baldwin I.T."/>
        </authorList>
    </citation>
    <scope>NUCLEOTIDE SEQUENCE [LARGE SCALE GENOMIC DNA]</scope>
    <source>
        <strain evidence="1">UT</strain>
    </source>
</reference>
<feature type="non-terminal residue" evidence="1">
    <location>
        <position position="78"/>
    </location>
</feature>
<protein>
    <submittedName>
        <fullName evidence="1">Uncharacterized protein</fullName>
    </submittedName>
</protein>
<evidence type="ECO:0000313" key="1">
    <source>
        <dbReference type="EMBL" id="OIT28596.1"/>
    </source>
</evidence>
<dbReference type="EMBL" id="MJEQ01002012">
    <property type="protein sequence ID" value="OIT28596.1"/>
    <property type="molecule type" value="Genomic_DNA"/>
</dbReference>
<dbReference type="PANTHER" id="PTHR31973:SF189">
    <property type="entry name" value="TRANSPOSASE, MUDR, PLANT, MULE TRANSPOSASE DOMAIN PROTEIN-RELATED"/>
    <property type="match status" value="1"/>
</dbReference>
<dbReference type="Proteomes" id="UP000187609">
    <property type="component" value="Unassembled WGS sequence"/>
</dbReference>
<accession>A0A314KH11</accession>
<dbReference type="SMR" id="A0A314KH11"/>
<keyword evidence="2" id="KW-1185">Reference proteome</keyword>
<dbReference type="PANTHER" id="PTHR31973">
    <property type="entry name" value="POLYPROTEIN, PUTATIVE-RELATED"/>
    <property type="match status" value="1"/>
</dbReference>
<organism evidence="1 2">
    <name type="scientific">Nicotiana attenuata</name>
    <name type="common">Coyote tobacco</name>
    <dbReference type="NCBI Taxonomy" id="49451"/>
    <lineage>
        <taxon>Eukaryota</taxon>
        <taxon>Viridiplantae</taxon>
        <taxon>Streptophyta</taxon>
        <taxon>Embryophyta</taxon>
        <taxon>Tracheophyta</taxon>
        <taxon>Spermatophyta</taxon>
        <taxon>Magnoliopsida</taxon>
        <taxon>eudicotyledons</taxon>
        <taxon>Gunneridae</taxon>
        <taxon>Pentapetalae</taxon>
        <taxon>asterids</taxon>
        <taxon>lamiids</taxon>
        <taxon>Solanales</taxon>
        <taxon>Solanaceae</taxon>
        <taxon>Nicotianoideae</taxon>
        <taxon>Nicotianeae</taxon>
        <taxon>Nicotiana</taxon>
    </lineage>
</organism>
<dbReference type="AlphaFoldDB" id="A0A314KH11"/>
<dbReference type="Gramene" id="OIT28596">
    <property type="protein sequence ID" value="OIT28596"/>
    <property type="gene ID" value="A4A49_58837"/>
</dbReference>
<evidence type="ECO:0000313" key="2">
    <source>
        <dbReference type="Proteomes" id="UP000187609"/>
    </source>
</evidence>
<proteinExistence type="predicted"/>